<evidence type="ECO:0000313" key="11">
    <source>
        <dbReference type="EMBL" id="MSS82198.1"/>
    </source>
</evidence>
<dbReference type="InterPro" id="IPR003691">
    <property type="entry name" value="FluC"/>
</dbReference>
<evidence type="ECO:0000256" key="7">
    <source>
        <dbReference type="ARBA" id="ARBA00035120"/>
    </source>
</evidence>
<name>A0A6N7W215_ACIFE</name>
<dbReference type="Pfam" id="PF02537">
    <property type="entry name" value="CRCB"/>
    <property type="match status" value="1"/>
</dbReference>
<dbReference type="Proteomes" id="UP000441455">
    <property type="component" value="Unassembled WGS sequence"/>
</dbReference>
<feature type="transmembrane region" description="Helical" evidence="10">
    <location>
        <begin position="37"/>
        <end position="56"/>
    </location>
</feature>
<evidence type="ECO:0000256" key="8">
    <source>
        <dbReference type="ARBA" id="ARBA00035585"/>
    </source>
</evidence>
<keyword evidence="6 10" id="KW-0407">Ion channel</keyword>
<evidence type="ECO:0000256" key="3">
    <source>
        <dbReference type="ARBA" id="ARBA00022692"/>
    </source>
</evidence>
<proteinExistence type="inferred from homology"/>
<feature type="transmembrane region" description="Helical" evidence="10">
    <location>
        <begin position="63"/>
        <end position="83"/>
    </location>
</feature>
<dbReference type="OrthoDB" id="9799631at2"/>
<evidence type="ECO:0000256" key="10">
    <source>
        <dbReference type="HAMAP-Rule" id="MF_00454"/>
    </source>
</evidence>
<feature type="transmembrane region" description="Helical" evidence="10">
    <location>
        <begin position="95"/>
        <end position="115"/>
    </location>
</feature>
<dbReference type="EMBL" id="VULN01000007">
    <property type="protein sequence ID" value="MSS82198.1"/>
    <property type="molecule type" value="Genomic_DNA"/>
</dbReference>
<organism evidence="11 12">
    <name type="scientific">Acidaminococcus fermentans</name>
    <dbReference type="NCBI Taxonomy" id="905"/>
    <lineage>
        <taxon>Bacteria</taxon>
        <taxon>Bacillati</taxon>
        <taxon>Bacillota</taxon>
        <taxon>Negativicutes</taxon>
        <taxon>Acidaminococcales</taxon>
        <taxon>Acidaminococcaceae</taxon>
        <taxon>Acidaminococcus</taxon>
    </lineage>
</organism>
<evidence type="ECO:0000256" key="5">
    <source>
        <dbReference type="ARBA" id="ARBA00023136"/>
    </source>
</evidence>
<dbReference type="NCBIfam" id="TIGR00494">
    <property type="entry name" value="crcB"/>
    <property type="match status" value="1"/>
</dbReference>
<keyword evidence="10" id="KW-0479">Metal-binding</keyword>
<feature type="binding site" evidence="10">
    <location>
        <position position="76"/>
    </location>
    <ligand>
        <name>Na(+)</name>
        <dbReference type="ChEBI" id="CHEBI:29101"/>
        <note>structural</note>
    </ligand>
</feature>
<keyword evidence="10" id="KW-0406">Ion transport</keyword>
<accession>A0A6N7W215</accession>
<keyword evidence="4 10" id="KW-1133">Transmembrane helix</keyword>
<evidence type="ECO:0000256" key="2">
    <source>
        <dbReference type="ARBA" id="ARBA00022475"/>
    </source>
</evidence>
<dbReference type="PANTHER" id="PTHR28259">
    <property type="entry name" value="FLUORIDE EXPORT PROTEIN 1-RELATED"/>
    <property type="match status" value="1"/>
</dbReference>
<feature type="binding site" evidence="10">
    <location>
        <position position="73"/>
    </location>
    <ligand>
        <name>Na(+)</name>
        <dbReference type="ChEBI" id="CHEBI:29101"/>
        <note>structural</note>
    </ligand>
</feature>
<dbReference type="GO" id="GO:0140114">
    <property type="term" value="P:cellular detoxification of fluoride"/>
    <property type="evidence" value="ECO:0007669"/>
    <property type="project" value="UniProtKB-UniRule"/>
</dbReference>
<gene>
    <name evidence="10 11" type="primary">crcB</name>
    <name evidence="10" type="synonym">fluC</name>
    <name evidence="11" type="ORF">FX155_06265</name>
</gene>
<evidence type="ECO:0000313" key="12">
    <source>
        <dbReference type="Proteomes" id="UP000441455"/>
    </source>
</evidence>
<evidence type="ECO:0000256" key="6">
    <source>
        <dbReference type="ARBA" id="ARBA00023303"/>
    </source>
</evidence>
<feature type="transmembrane region" description="Helical" evidence="10">
    <location>
        <begin position="5"/>
        <end position="25"/>
    </location>
</feature>
<evidence type="ECO:0000256" key="1">
    <source>
        <dbReference type="ARBA" id="ARBA00004651"/>
    </source>
</evidence>
<dbReference type="GO" id="GO:0062054">
    <property type="term" value="F:fluoride channel activity"/>
    <property type="evidence" value="ECO:0007669"/>
    <property type="project" value="UniProtKB-UniRule"/>
</dbReference>
<keyword evidence="5 10" id="KW-0472">Membrane</keyword>
<keyword evidence="3 10" id="KW-0812">Transmembrane</keyword>
<comment type="function">
    <text evidence="9 10">Fluoride-specific ion channel. Important for reducing fluoride concentration in the cell, thus reducing its toxicity.</text>
</comment>
<dbReference type="PANTHER" id="PTHR28259:SF1">
    <property type="entry name" value="FLUORIDE EXPORT PROTEIN 1-RELATED"/>
    <property type="match status" value="1"/>
</dbReference>
<sequence length="119" mass="12506">MTECLIVGLGGFIGSVVRYLIGLLPLSHSSGFPLKTFFINIVGAFLIGLVAALAARNSLHPRLALFLKVGICGGFTTFSSFALESQQLVDKGAPVTAALYMALSLFFGILACILGQKVL</sequence>
<keyword evidence="10" id="KW-0813">Transport</keyword>
<comment type="caution">
    <text evidence="11">The sequence shown here is derived from an EMBL/GenBank/DDBJ whole genome shotgun (WGS) entry which is preliminary data.</text>
</comment>
<comment type="similarity">
    <text evidence="7 10">Belongs to the fluoride channel Fluc/FEX (TC 1.A.43) family.</text>
</comment>
<keyword evidence="10" id="KW-0915">Sodium</keyword>
<reference evidence="11 12" key="1">
    <citation type="submission" date="2019-08" db="EMBL/GenBank/DDBJ databases">
        <title>In-depth cultivation of the pig gut microbiome towards novel bacterial diversity and tailored functional studies.</title>
        <authorList>
            <person name="Wylensek D."/>
            <person name="Hitch T.C.A."/>
            <person name="Clavel T."/>
        </authorList>
    </citation>
    <scope>NUCLEOTIDE SEQUENCE [LARGE SCALE GENOMIC DNA]</scope>
    <source>
        <strain evidence="11 12">WCA-389-WT-5B</strain>
    </source>
</reference>
<evidence type="ECO:0000256" key="4">
    <source>
        <dbReference type="ARBA" id="ARBA00022989"/>
    </source>
</evidence>
<dbReference type="RefSeq" id="WP_154488095.1">
    <property type="nucleotide sequence ID" value="NZ_VULN01000007.1"/>
</dbReference>
<comment type="catalytic activity">
    <reaction evidence="8">
        <text>fluoride(in) = fluoride(out)</text>
        <dbReference type="Rhea" id="RHEA:76159"/>
        <dbReference type="ChEBI" id="CHEBI:17051"/>
    </reaction>
    <physiologicalReaction direction="left-to-right" evidence="8">
        <dbReference type="Rhea" id="RHEA:76160"/>
    </physiologicalReaction>
</comment>
<evidence type="ECO:0000256" key="9">
    <source>
        <dbReference type="ARBA" id="ARBA00049940"/>
    </source>
</evidence>
<comment type="subcellular location">
    <subcellularLocation>
        <location evidence="1 10">Cell membrane</location>
        <topology evidence="1 10">Multi-pass membrane protein</topology>
    </subcellularLocation>
</comment>
<dbReference type="GO" id="GO:0005886">
    <property type="term" value="C:plasma membrane"/>
    <property type="evidence" value="ECO:0007669"/>
    <property type="project" value="UniProtKB-SubCell"/>
</dbReference>
<protein>
    <recommendedName>
        <fullName evidence="10">Fluoride-specific ion channel FluC</fullName>
    </recommendedName>
</protein>
<dbReference type="GO" id="GO:0046872">
    <property type="term" value="F:metal ion binding"/>
    <property type="evidence" value="ECO:0007669"/>
    <property type="project" value="UniProtKB-KW"/>
</dbReference>
<dbReference type="AlphaFoldDB" id="A0A6N7W215"/>
<comment type="activity regulation">
    <text evidence="10">Na(+) is not transported, but it plays an essential structural role and its presence is essential for fluoride channel function.</text>
</comment>
<dbReference type="HAMAP" id="MF_00454">
    <property type="entry name" value="FluC"/>
    <property type="match status" value="1"/>
</dbReference>
<keyword evidence="2 10" id="KW-1003">Cell membrane</keyword>